<dbReference type="Pfam" id="PF08279">
    <property type="entry name" value="HTH_11"/>
    <property type="match status" value="1"/>
</dbReference>
<dbReference type="InterPro" id="IPR036388">
    <property type="entry name" value="WH-like_DNA-bd_sf"/>
</dbReference>
<dbReference type="Proteomes" id="UP001107961">
    <property type="component" value="Unassembled WGS sequence"/>
</dbReference>
<dbReference type="InterPro" id="IPR036390">
    <property type="entry name" value="WH_DNA-bd_sf"/>
</dbReference>
<dbReference type="KEGG" id="axe:P40_16675"/>
<name>A0A9Q3W8W5_9GAMM</name>
<feature type="domain" description="WYL" evidence="2">
    <location>
        <begin position="144"/>
        <end position="209"/>
    </location>
</feature>
<evidence type="ECO:0000259" key="1">
    <source>
        <dbReference type="Pfam" id="PF08279"/>
    </source>
</evidence>
<proteinExistence type="predicted"/>
<dbReference type="RefSeq" id="WP_080531427.1">
    <property type="nucleotide sequence ID" value="NZ_CP012331.1"/>
</dbReference>
<feature type="domain" description="Helix-turn-helix type 11" evidence="1">
    <location>
        <begin position="9"/>
        <end position="60"/>
    </location>
</feature>
<evidence type="ECO:0000313" key="4">
    <source>
        <dbReference type="EMBL" id="MCE7510042.1"/>
    </source>
</evidence>
<protein>
    <submittedName>
        <fullName evidence="4">YafY family transcriptional regulator</fullName>
    </submittedName>
</protein>
<dbReference type="PANTHER" id="PTHR34580">
    <property type="match status" value="1"/>
</dbReference>
<dbReference type="Gene3D" id="1.10.10.10">
    <property type="entry name" value="Winged helix-like DNA-binding domain superfamily/Winged helix DNA-binding domain"/>
    <property type="match status" value="1"/>
</dbReference>
<gene>
    <name evidence="4" type="ORF">LZG35_15500</name>
</gene>
<accession>A0A9Q3W8W5</accession>
<dbReference type="InterPro" id="IPR026881">
    <property type="entry name" value="WYL_dom"/>
</dbReference>
<dbReference type="InterPro" id="IPR013196">
    <property type="entry name" value="HTH_11"/>
</dbReference>
<dbReference type="EMBL" id="JAJVKT010000020">
    <property type="protein sequence ID" value="MCE7510042.1"/>
    <property type="molecule type" value="Genomic_DNA"/>
</dbReference>
<reference evidence="4" key="1">
    <citation type="submission" date="2022-01" db="EMBL/GenBank/DDBJ databases">
        <authorList>
            <person name="Karlyshev A.V."/>
            <person name="Jaspars M."/>
        </authorList>
    </citation>
    <scope>NUCLEOTIDE SEQUENCE</scope>
    <source>
        <strain evidence="4">AGSA3-2</strain>
    </source>
</reference>
<dbReference type="PANTHER" id="PTHR34580:SF3">
    <property type="entry name" value="PROTEIN PAFB"/>
    <property type="match status" value="1"/>
</dbReference>
<dbReference type="Pfam" id="PF13280">
    <property type="entry name" value="WYL"/>
    <property type="match status" value="1"/>
</dbReference>
<comment type="caution">
    <text evidence="4">The sequence shown here is derived from an EMBL/GenBank/DDBJ whole genome shotgun (WGS) entry which is preliminary data.</text>
</comment>
<evidence type="ECO:0000259" key="3">
    <source>
        <dbReference type="Pfam" id="PF25583"/>
    </source>
</evidence>
<organism evidence="4 5">
    <name type="scientific">Alloalcanivorax xenomutans</name>
    <dbReference type="NCBI Taxonomy" id="1094342"/>
    <lineage>
        <taxon>Bacteria</taxon>
        <taxon>Pseudomonadati</taxon>
        <taxon>Pseudomonadota</taxon>
        <taxon>Gammaproteobacteria</taxon>
        <taxon>Oceanospirillales</taxon>
        <taxon>Alcanivoracaceae</taxon>
        <taxon>Alloalcanivorax</taxon>
    </lineage>
</organism>
<dbReference type="PROSITE" id="PS52050">
    <property type="entry name" value="WYL"/>
    <property type="match status" value="1"/>
</dbReference>
<dbReference type="AlphaFoldDB" id="A0A9Q3W8W5"/>
<dbReference type="Pfam" id="PF25583">
    <property type="entry name" value="WCX"/>
    <property type="match status" value="1"/>
</dbReference>
<keyword evidence="5" id="KW-1185">Reference proteome</keyword>
<feature type="domain" description="WCX" evidence="3">
    <location>
        <begin position="242"/>
        <end position="316"/>
    </location>
</feature>
<dbReference type="InterPro" id="IPR057727">
    <property type="entry name" value="WCX_dom"/>
</dbReference>
<evidence type="ECO:0000313" key="5">
    <source>
        <dbReference type="Proteomes" id="UP001107961"/>
    </source>
</evidence>
<dbReference type="InterPro" id="IPR051534">
    <property type="entry name" value="CBASS_pafABC_assoc_protein"/>
</dbReference>
<sequence>MTRLERFYRIHGLLRSARQPVPMRRLIEELGVTRNTITRDFEYLRDFFGAPIVYDRDRNGHYYDPEAPEFELPGFWMNASELYALLACEQLLETVQPGLMAQRLTPIRQRIQKLLGDASEHETRLGQKVRLLPVLQRPVDNPVFIGIADATLANTCLRIRYRARSHDRSGERTVHPQRLLHYRHNWYLLAYCEQAGDLRLFSLDRIEMPQMEDRPYKQIDAESLEAFIGDSFGLFSGAPSNRAELRFSPRAARWVADELWHPDQRGEWRDDGYYLWVPYSDPTELIMEVLRHGPDVEVLGPPELRMAVRKRLEGALMGYVGKQSE</sequence>
<evidence type="ECO:0000259" key="2">
    <source>
        <dbReference type="Pfam" id="PF13280"/>
    </source>
</evidence>
<dbReference type="SUPFAM" id="SSF46785">
    <property type="entry name" value="Winged helix' DNA-binding domain"/>
    <property type="match status" value="1"/>
</dbReference>